<dbReference type="EMBL" id="UINC01008886">
    <property type="protein sequence ID" value="SVA39938.1"/>
    <property type="molecule type" value="Genomic_DNA"/>
</dbReference>
<proteinExistence type="predicted"/>
<accession>A0A381VJG9</accession>
<evidence type="ECO:0000313" key="1">
    <source>
        <dbReference type="EMBL" id="SVA39938.1"/>
    </source>
</evidence>
<gene>
    <name evidence="1" type="ORF">METZ01_LOCUS92792</name>
</gene>
<dbReference type="AlphaFoldDB" id="A0A381VJG9"/>
<organism evidence="1">
    <name type="scientific">marine metagenome</name>
    <dbReference type="NCBI Taxonomy" id="408172"/>
    <lineage>
        <taxon>unclassified sequences</taxon>
        <taxon>metagenomes</taxon>
        <taxon>ecological metagenomes</taxon>
    </lineage>
</organism>
<dbReference type="NCBIfam" id="NF038032">
    <property type="entry name" value="CehA_McbA_metalo"/>
    <property type="match status" value="1"/>
</dbReference>
<sequence length="569" mass="63795">MKKYRALITVFGIVILLLIHATTVLSASLVGRIVDAKSREPLAARVYLVGNQGEWFFVEPSTAKGSTVRYNKTNWIQKESFEKHTTVSPHPFRAELPPGKYTITVERGKEYFTETKTLSLGQADAEIEIRLRRWINLAKRGWFSGETHIHRTLEELPNVIQAEDLNVAMPLTYWVTHSDTAPTSGDRNIGGKIPDKLITIDSTHVIWPRNTEYEIFSIGQKRHTLGALFFLNHKSVLNEGVPPWGPLASSARAEGTILDMDKLDWPFSMTLPHSTGARLYELANNHMWRTKFAFTKWNSRTPGFLQPPAGNTTGNEEEWMNYTFGQYYTLLNAGFPMVPTAGSANGVHPVPAGFSRVYVHQPNGFSYEEWLDGLKRGRSFVTTGPMLFAKVNGQLPGTTITLDRDGGEVTINGEVISETPVSFLEIVVNGQPVLKVRARPKATPSGAHQITFSAELPIKTSGWIAVRCFEERHGGRLRFAHTGQWTVNVPGKPLRPSPEEKKYLIERVQAEIHRSEGIVSAEALAEYNAALSHYQNLATSNPPTPEARAPMHDSELKHWLDNMVTHHRY</sequence>
<protein>
    <submittedName>
        <fullName evidence="1">Uncharacterized protein</fullName>
    </submittedName>
</protein>
<feature type="non-terminal residue" evidence="1">
    <location>
        <position position="569"/>
    </location>
</feature>
<name>A0A381VJG9_9ZZZZ</name>
<reference evidence="1" key="1">
    <citation type="submission" date="2018-05" db="EMBL/GenBank/DDBJ databases">
        <authorList>
            <person name="Lanie J.A."/>
            <person name="Ng W.-L."/>
            <person name="Kazmierczak K.M."/>
            <person name="Andrzejewski T.M."/>
            <person name="Davidsen T.M."/>
            <person name="Wayne K.J."/>
            <person name="Tettelin H."/>
            <person name="Glass J.I."/>
            <person name="Rusch D."/>
            <person name="Podicherti R."/>
            <person name="Tsui H.-C.T."/>
            <person name="Winkler M.E."/>
        </authorList>
    </citation>
    <scope>NUCLEOTIDE SEQUENCE</scope>
</reference>